<dbReference type="EMBL" id="SOEG01000001">
    <property type="protein sequence ID" value="TDX59302.1"/>
    <property type="molecule type" value="Genomic_DNA"/>
</dbReference>
<feature type="transmembrane region" description="Helical" evidence="7">
    <location>
        <begin position="164"/>
        <end position="183"/>
    </location>
</feature>
<comment type="caution">
    <text evidence="9">The sequence shown here is derived from an EMBL/GenBank/DDBJ whole genome shotgun (WGS) entry which is preliminary data.</text>
</comment>
<comment type="subcellular location">
    <subcellularLocation>
        <location evidence="1">Cell membrane</location>
        <topology evidence="1">Multi-pass membrane protein</topology>
    </subcellularLocation>
</comment>
<comment type="similarity">
    <text evidence="2">Belongs to the major facilitator superfamily.</text>
</comment>
<dbReference type="Gene3D" id="1.20.1250.20">
    <property type="entry name" value="MFS general substrate transporter like domains"/>
    <property type="match status" value="2"/>
</dbReference>
<feature type="transmembrane region" description="Helical" evidence="7">
    <location>
        <begin position="248"/>
        <end position="266"/>
    </location>
</feature>
<feature type="transmembrane region" description="Helical" evidence="7">
    <location>
        <begin position="212"/>
        <end position="236"/>
    </location>
</feature>
<feature type="transmembrane region" description="Helical" evidence="7">
    <location>
        <begin position="47"/>
        <end position="64"/>
    </location>
</feature>
<evidence type="ECO:0000256" key="5">
    <source>
        <dbReference type="ARBA" id="ARBA00022989"/>
    </source>
</evidence>
<keyword evidence="6 7" id="KW-0472">Membrane</keyword>
<keyword evidence="4 7" id="KW-0812">Transmembrane</keyword>
<evidence type="ECO:0000256" key="7">
    <source>
        <dbReference type="SAM" id="Phobius"/>
    </source>
</evidence>
<evidence type="ECO:0000256" key="4">
    <source>
        <dbReference type="ARBA" id="ARBA00022692"/>
    </source>
</evidence>
<evidence type="ECO:0000256" key="6">
    <source>
        <dbReference type="ARBA" id="ARBA00023136"/>
    </source>
</evidence>
<evidence type="ECO:0000259" key="8">
    <source>
        <dbReference type="PROSITE" id="PS50850"/>
    </source>
</evidence>
<feature type="transmembrane region" description="Helical" evidence="7">
    <location>
        <begin position="9"/>
        <end position="27"/>
    </location>
</feature>
<feature type="transmembrane region" description="Helical" evidence="7">
    <location>
        <begin position="364"/>
        <end position="383"/>
    </location>
</feature>
<dbReference type="GO" id="GO:0005886">
    <property type="term" value="C:plasma membrane"/>
    <property type="evidence" value="ECO:0007669"/>
    <property type="project" value="UniProtKB-SubCell"/>
</dbReference>
<feature type="transmembrane region" description="Helical" evidence="7">
    <location>
        <begin position="330"/>
        <end position="352"/>
    </location>
</feature>
<feature type="transmembrane region" description="Helical" evidence="7">
    <location>
        <begin position="299"/>
        <end position="318"/>
    </location>
</feature>
<dbReference type="InterPro" id="IPR051788">
    <property type="entry name" value="MFS_Transporter"/>
</dbReference>
<dbReference type="Proteomes" id="UP000295832">
    <property type="component" value="Unassembled WGS sequence"/>
</dbReference>
<organism evidence="9 10">
    <name type="scientific">Orenia marismortui</name>
    <dbReference type="NCBI Taxonomy" id="46469"/>
    <lineage>
        <taxon>Bacteria</taxon>
        <taxon>Bacillati</taxon>
        <taxon>Bacillota</taxon>
        <taxon>Clostridia</taxon>
        <taxon>Halanaerobiales</taxon>
        <taxon>Halobacteroidaceae</taxon>
        <taxon>Orenia</taxon>
    </lineage>
</organism>
<dbReference type="PANTHER" id="PTHR23514:SF3">
    <property type="entry name" value="BYPASS OF STOP CODON PROTEIN 6"/>
    <property type="match status" value="1"/>
</dbReference>
<dbReference type="GO" id="GO:0022857">
    <property type="term" value="F:transmembrane transporter activity"/>
    <property type="evidence" value="ECO:0007669"/>
    <property type="project" value="InterPro"/>
</dbReference>
<proteinExistence type="inferred from homology"/>
<dbReference type="RefSeq" id="WP_134114346.1">
    <property type="nucleotide sequence ID" value="NZ_SOEG01000001.1"/>
</dbReference>
<sequence length="396" mass="44404">MKKITNHKVLVVLTFSIMLVFGIIVNLKGQINPLIQEDYGINNTKLGLVLTLFSIGGIMVSLLSGELIKKFNLKKFFLGGALIAIISLITLSYINNYYLLMIMMGFMGIGISAINVVANSLASRVFVRNRGRMMNLFHLFFGVGGYLAPLYANRVFSLGFEWEATYSFSIIFIFYIVLFASFCKFPKEERILEQEDKQREVNVWNILKDTRVIIFVLMFLINVGVEIGSVSWLGVYLDTVQERSKVEIGFYISLYFGLFTLGRFLASFIVEKVGYLKMVLICVLGSAISIFLGVVGPNYFVFFLSLTGFFAAANFPTIQAAMFETFEDNISVIIGLTLAAGEVGNIFLANLLIGFINDLLGVKIGYSIMIFYLLLLAGLVFYLKTVHTDKKVTRVN</sequence>
<evidence type="ECO:0000256" key="1">
    <source>
        <dbReference type="ARBA" id="ARBA00004651"/>
    </source>
</evidence>
<dbReference type="InterPro" id="IPR011701">
    <property type="entry name" value="MFS"/>
</dbReference>
<reference evidence="9 10" key="1">
    <citation type="submission" date="2019-03" db="EMBL/GenBank/DDBJ databases">
        <title>Subsurface microbial communities from deep shales in Ohio and West Virginia, USA.</title>
        <authorList>
            <person name="Wrighton K."/>
        </authorList>
    </citation>
    <scope>NUCLEOTIDE SEQUENCE [LARGE SCALE GENOMIC DNA]</scope>
    <source>
        <strain evidence="9 10">MSL 6dP</strain>
    </source>
</reference>
<keyword evidence="3" id="KW-0813">Transport</keyword>
<name>A0A4R8HGS6_9FIRM</name>
<accession>A0A4R8HGS6</accession>
<dbReference type="PROSITE" id="PS50850">
    <property type="entry name" value="MFS"/>
    <property type="match status" value="1"/>
</dbReference>
<protein>
    <submittedName>
        <fullName evidence="9">Fucose permease</fullName>
    </submittedName>
</protein>
<evidence type="ECO:0000313" key="9">
    <source>
        <dbReference type="EMBL" id="TDX59302.1"/>
    </source>
</evidence>
<evidence type="ECO:0000256" key="2">
    <source>
        <dbReference type="ARBA" id="ARBA00008335"/>
    </source>
</evidence>
<feature type="transmembrane region" description="Helical" evidence="7">
    <location>
        <begin position="134"/>
        <end position="152"/>
    </location>
</feature>
<dbReference type="InterPro" id="IPR020846">
    <property type="entry name" value="MFS_dom"/>
</dbReference>
<dbReference type="InterPro" id="IPR036259">
    <property type="entry name" value="MFS_trans_sf"/>
</dbReference>
<evidence type="ECO:0000313" key="10">
    <source>
        <dbReference type="Proteomes" id="UP000295832"/>
    </source>
</evidence>
<feature type="transmembrane region" description="Helical" evidence="7">
    <location>
        <begin position="273"/>
        <end position="293"/>
    </location>
</feature>
<evidence type="ECO:0000256" key="3">
    <source>
        <dbReference type="ARBA" id="ARBA00022448"/>
    </source>
</evidence>
<keyword evidence="5 7" id="KW-1133">Transmembrane helix</keyword>
<dbReference type="AlphaFoldDB" id="A0A4R8HGS6"/>
<dbReference type="SUPFAM" id="SSF103473">
    <property type="entry name" value="MFS general substrate transporter"/>
    <property type="match status" value="1"/>
</dbReference>
<dbReference type="PANTHER" id="PTHR23514">
    <property type="entry name" value="BYPASS OF STOP CODON PROTEIN 6"/>
    <property type="match status" value="1"/>
</dbReference>
<feature type="domain" description="Major facilitator superfamily (MFS) profile" evidence="8">
    <location>
        <begin position="10"/>
        <end position="390"/>
    </location>
</feature>
<gene>
    <name evidence="9" type="ORF">C7959_101189</name>
</gene>
<dbReference type="STRING" id="926561.GCA_000379025_00857"/>
<feature type="transmembrane region" description="Helical" evidence="7">
    <location>
        <begin position="100"/>
        <end position="122"/>
    </location>
</feature>
<keyword evidence="10" id="KW-1185">Reference proteome</keyword>
<dbReference type="Pfam" id="PF07690">
    <property type="entry name" value="MFS_1"/>
    <property type="match status" value="2"/>
</dbReference>
<feature type="transmembrane region" description="Helical" evidence="7">
    <location>
        <begin position="76"/>
        <end position="94"/>
    </location>
</feature>